<evidence type="ECO:0000256" key="3">
    <source>
        <dbReference type="ARBA" id="ARBA00023163"/>
    </source>
</evidence>
<feature type="compositionally biased region" description="Polar residues" evidence="5">
    <location>
        <begin position="87"/>
        <end position="100"/>
    </location>
</feature>
<dbReference type="PANTHER" id="PTHR21277">
    <property type="entry name" value="TRANSCRIPTIONAL ADAPTER 1"/>
    <property type="match status" value="1"/>
</dbReference>
<keyword evidence="7" id="KW-1185">Reference proteome</keyword>
<evidence type="ECO:0000256" key="5">
    <source>
        <dbReference type="SAM" id="MobiDB-lite"/>
    </source>
</evidence>
<feature type="compositionally biased region" description="Polar residues" evidence="5">
    <location>
        <begin position="108"/>
        <end position="122"/>
    </location>
</feature>
<feature type="region of interest" description="Disordered" evidence="5">
    <location>
        <begin position="86"/>
        <end position="126"/>
    </location>
</feature>
<gene>
    <name evidence="6" type="ORF">CITCOLO1_LOCUS9304</name>
</gene>
<evidence type="ECO:0000313" key="6">
    <source>
        <dbReference type="EMBL" id="CAK9317401.1"/>
    </source>
</evidence>
<dbReference type="EMBL" id="OZ021737">
    <property type="protein sequence ID" value="CAK9317401.1"/>
    <property type="molecule type" value="Genomic_DNA"/>
</dbReference>
<reference evidence="6 7" key="1">
    <citation type="submission" date="2024-03" db="EMBL/GenBank/DDBJ databases">
        <authorList>
            <person name="Gkanogiannis A."/>
            <person name="Becerra Lopez-Lavalle L."/>
        </authorList>
    </citation>
    <scope>NUCLEOTIDE SEQUENCE [LARGE SCALE GENOMIC DNA]</scope>
</reference>
<dbReference type="Proteomes" id="UP001642487">
    <property type="component" value="Chromosome 3"/>
</dbReference>
<keyword evidence="2" id="KW-0805">Transcription regulation</keyword>
<organism evidence="6 7">
    <name type="scientific">Citrullus colocynthis</name>
    <name type="common">colocynth</name>
    <dbReference type="NCBI Taxonomy" id="252529"/>
    <lineage>
        <taxon>Eukaryota</taxon>
        <taxon>Viridiplantae</taxon>
        <taxon>Streptophyta</taxon>
        <taxon>Embryophyta</taxon>
        <taxon>Tracheophyta</taxon>
        <taxon>Spermatophyta</taxon>
        <taxon>Magnoliopsida</taxon>
        <taxon>eudicotyledons</taxon>
        <taxon>Gunneridae</taxon>
        <taxon>Pentapetalae</taxon>
        <taxon>rosids</taxon>
        <taxon>fabids</taxon>
        <taxon>Cucurbitales</taxon>
        <taxon>Cucurbitaceae</taxon>
        <taxon>Benincaseae</taxon>
        <taxon>Citrullus</taxon>
    </lineage>
</organism>
<evidence type="ECO:0000256" key="1">
    <source>
        <dbReference type="ARBA" id="ARBA00004123"/>
    </source>
</evidence>
<evidence type="ECO:0000256" key="4">
    <source>
        <dbReference type="ARBA" id="ARBA00023242"/>
    </source>
</evidence>
<comment type="subcellular location">
    <subcellularLocation>
        <location evidence="1">Nucleus</location>
    </subcellularLocation>
</comment>
<dbReference type="Pfam" id="PF12767">
    <property type="entry name" value="SAGA-Tad1"/>
    <property type="match status" value="1"/>
</dbReference>
<keyword evidence="3" id="KW-0804">Transcription</keyword>
<protein>
    <submittedName>
        <fullName evidence="6">Uncharacterized protein</fullName>
    </submittedName>
</protein>
<dbReference type="CDD" id="cd22933">
    <property type="entry name" value="HFD_HFI1"/>
    <property type="match status" value="1"/>
</dbReference>
<dbReference type="PANTHER" id="PTHR21277:SF5">
    <property type="entry name" value="TRANSCRIPTIONAL ADAPTER 1"/>
    <property type="match status" value="1"/>
</dbReference>
<sequence>MQPPHSSRIDLGDLKAQIVKKLGNDKSKRYFFYLSRFLGQKLSKVEFDKVCVRVLGRENIQLHNQLIRSILKNACVAKTPPPINVSGHAQSVLQPSNNSPCREDGPEQTGSAFPNQNQSIPLWSNGVLPVSPRKGRSILRGKFRDRPSPLGPNGKITCLSYQSTGTEDSSSKVITENGNVTMCDYQRPVQHLQAVAELPENDIDGAVQRPSEKPRIHPTEAAILEEGEEVEQLDPLSFLSGPLLPPLGIPFCSASVGGARKALPVSSSGDFLSCYDSIGLSDSETVRKRMEQIATAQGLEGVSMECPNILNNTLDVYLKQLIKSCLELVRARSTFEHTGHPIQKQQNQGKVINGMWPTNHLCVQNSNVQSEFLQEKSLECSVSLLDFKVAMELNPKQLGEDWPLLLEKGFKIDLGCLTVLPILLDLSLLVQAPMIIKLQSLFLAVHTNSSMLILKDDHVALCSKFCERMKFFDSSKEGVEIAVANLMFILTFGWLSSIEEVVIVGASNALFFSPLIATAPNALSLLAFEEGFIVLTCSVAMGSIGSLVDGIGDENGSSNYQIRQLFANFYQVFLFDLQELSPLVSLGRFRMGRFKLPLLPLGCLFGLFHTQSRWHLLRMYSRNLYLIMNIRNLLMDQVIILISNMLTVMVMESPYGQQHPQLEAGVGALYQPL</sequence>
<dbReference type="InterPro" id="IPR024738">
    <property type="entry name" value="Hfi1/Tada1"/>
</dbReference>
<name>A0ABP0YAH5_9ROSI</name>
<keyword evidence="4" id="KW-0539">Nucleus</keyword>
<evidence type="ECO:0000256" key="2">
    <source>
        <dbReference type="ARBA" id="ARBA00023015"/>
    </source>
</evidence>
<evidence type="ECO:0000313" key="7">
    <source>
        <dbReference type="Proteomes" id="UP001642487"/>
    </source>
</evidence>
<accession>A0ABP0YAH5</accession>
<proteinExistence type="predicted"/>